<organism evidence="3 4">
    <name type="scientific">Klebsiella quasipneumoniae</name>
    <dbReference type="NCBI Taxonomy" id="1463165"/>
    <lineage>
        <taxon>Bacteria</taxon>
        <taxon>Pseudomonadati</taxon>
        <taxon>Pseudomonadota</taxon>
        <taxon>Gammaproteobacteria</taxon>
        <taxon>Enterobacterales</taxon>
        <taxon>Enterobacteriaceae</taxon>
        <taxon>Klebsiella/Raoultella group</taxon>
        <taxon>Klebsiella</taxon>
        <taxon>Klebsiella pneumoniae complex</taxon>
    </lineage>
</organism>
<evidence type="ECO:0000313" key="3">
    <source>
        <dbReference type="EMBL" id="AWL65644.1"/>
    </source>
</evidence>
<evidence type="ECO:0000259" key="1">
    <source>
        <dbReference type="Pfam" id="PF13643"/>
    </source>
</evidence>
<dbReference type="Proteomes" id="UP000245760">
    <property type="component" value="Chromosome"/>
</dbReference>
<dbReference type="EMBL" id="CP029443">
    <property type="protein sequence ID" value="AWL59828.1"/>
    <property type="molecule type" value="Genomic_DNA"/>
</dbReference>
<dbReference type="RefSeq" id="WP_109547518.1">
    <property type="nucleotide sequence ID" value="NZ_CP029432.1"/>
</dbReference>
<accession>A0AAI8J0N1</accession>
<reference evidence="4 5" key="1">
    <citation type="submission" date="2018-05" db="EMBL/GenBank/DDBJ databases">
        <title>Klebsiella quasipneumonaiae provides a window into carbapenemase gene transfer, plasmid rearrangements and nosocomial acquisition from the hospital environment.</title>
        <authorList>
            <person name="Mathers A.J."/>
            <person name="Vegesana K."/>
            <person name="Stoesser N."/>
            <person name="Crook D."/>
            <person name="Vaughan A."/>
            <person name="Barry K."/>
            <person name="Parikh H."/>
            <person name="Sebra R."/>
            <person name="Kotay S."/>
            <person name="Walker A.S."/>
            <person name="Sheppard A.E."/>
        </authorList>
    </citation>
    <scope>NUCLEOTIDE SEQUENCE [LARGE SCALE GENOMIC DNA]</scope>
    <source>
        <strain evidence="2 5">CAV1947</strain>
        <strain evidence="3 4">CAV2018</strain>
    </source>
</reference>
<evidence type="ECO:0000313" key="2">
    <source>
        <dbReference type="EMBL" id="AWL59828.1"/>
    </source>
</evidence>
<name>A0AAI8J0N1_9ENTR</name>
<dbReference type="InterPro" id="IPR025285">
    <property type="entry name" value="DUF4145"/>
</dbReference>
<keyword evidence="5" id="KW-1185">Reference proteome</keyword>
<dbReference type="EMBL" id="CP029432">
    <property type="protein sequence ID" value="AWL65644.1"/>
    <property type="molecule type" value="Genomic_DNA"/>
</dbReference>
<protein>
    <recommendedName>
        <fullName evidence="1">DUF4145 domain-containing protein</fullName>
    </recommendedName>
</protein>
<sequence>MDWLTFFSKLIEHCTWPGILLFIAIRYRKTIVALASSLSSIKVGDFVDANFSREAAKIATVSEVELPPSGVDFEQQEVENKLLELPPRLAILDAWKIVENSIDEFIVNKNVGSTAMSSGYPSKLPPIRKISELRRAEYITAHQAEMLDSLRKLRNEVVHGPYGLEPSQVDAINYVKSALAFSNLFKMNINLDNK</sequence>
<evidence type="ECO:0000313" key="4">
    <source>
        <dbReference type="Proteomes" id="UP000245649"/>
    </source>
</evidence>
<feature type="domain" description="DUF4145" evidence="1">
    <location>
        <begin position="127"/>
        <end position="170"/>
    </location>
</feature>
<dbReference type="Proteomes" id="UP000245649">
    <property type="component" value="Chromosome"/>
</dbReference>
<gene>
    <name evidence="3" type="ORF">DKC00_29870</name>
    <name evidence="2" type="ORF">DKC11_30250</name>
</gene>
<dbReference type="Pfam" id="PF13643">
    <property type="entry name" value="DUF4145"/>
    <property type="match status" value="1"/>
</dbReference>
<proteinExistence type="predicted"/>
<evidence type="ECO:0000313" key="5">
    <source>
        <dbReference type="Proteomes" id="UP000245760"/>
    </source>
</evidence>
<dbReference type="AlphaFoldDB" id="A0AAI8J0N1"/>